<keyword evidence="2" id="KW-0680">Restriction system</keyword>
<name>A0A516GDE4_9MICO</name>
<dbReference type="RefSeq" id="WP_143784240.1">
    <property type="nucleotide sequence ID" value="NZ_CP041616.1"/>
</dbReference>
<feature type="domain" description="Type I restriction modification DNA specificity" evidence="4">
    <location>
        <begin position="17"/>
        <end position="176"/>
    </location>
</feature>
<dbReference type="GO" id="GO:0003677">
    <property type="term" value="F:DNA binding"/>
    <property type="evidence" value="ECO:0007669"/>
    <property type="project" value="UniProtKB-KW"/>
</dbReference>
<dbReference type="CDD" id="cd16961">
    <property type="entry name" value="RMtype1_S_TRD-CR_like"/>
    <property type="match status" value="1"/>
</dbReference>
<keyword evidence="3" id="KW-0238">DNA-binding</keyword>
<dbReference type="OrthoDB" id="9798929at2"/>
<organism evidence="5 6">
    <name type="scientific">Ornithinimicrobium ciconiae</name>
    <dbReference type="NCBI Taxonomy" id="2594265"/>
    <lineage>
        <taxon>Bacteria</taxon>
        <taxon>Bacillati</taxon>
        <taxon>Actinomycetota</taxon>
        <taxon>Actinomycetes</taxon>
        <taxon>Micrococcales</taxon>
        <taxon>Ornithinimicrobiaceae</taxon>
        <taxon>Ornithinimicrobium</taxon>
    </lineage>
</organism>
<evidence type="ECO:0000256" key="2">
    <source>
        <dbReference type="ARBA" id="ARBA00022747"/>
    </source>
</evidence>
<proteinExistence type="inferred from homology"/>
<dbReference type="InterPro" id="IPR052021">
    <property type="entry name" value="Type-I_RS_S_subunit"/>
</dbReference>
<evidence type="ECO:0000256" key="1">
    <source>
        <dbReference type="ARBA" id="ARBA00010923"/>
    </source>
</evidence>
<dbReference type="PANTHER" id="PTHR30408:SF12">
    <property type="entry name" value="TYPE I RESTRICTION ENZYME MJAVIII SPECIFICITY SUBUNIT"/>
    <property type="match status" value="1"/>
</dbReference>
<reference evidence="5 6" key="1">
    <citation type="submission" date="2019-07" db="EMBL/GenBank/DDBJ databases">
        <title>complete genome sequencing of Ornithinimicrobium sp. H23M54.</title>
        <authorList>
            <person name="Bae J.-W."/>
            <person name="Lee S.-Y."/>
        </authorList>
    </citation>
    <scope>NUCLEOTIDE SEQUENCE [LARGE SCALE GENOMIC DNA]</scope>
    <source>
        <strain evidence="5 6">H23M54</strain>
    </source>
</reference>
<sequence length="392" mass="42516">MTTTIGKLAEAGVLNFGDGYRTKRSEHGQPGFRILRVADVTEGTISLDGQDFVAEQWVGQVGQKLSQEGDVLVTTKGTVGRVAIMPELEQRLVYSPQLCYFRVNRHEVLDRRWLSYWFRSPSFIEQASHRANNTDMAAYINLADIRSLVLPTTPIAAQRAIAEVLGALDDKIAANAALVTAAEALMKALAGSAPDRAPLAQLGVQTTAQLQPHEFSDRVAHFSLPAFDESASPEVTAGGSIKSNKFHLSEPTVLVSKLNPRIPRAWNVPVVPPEMALASTEFVVLAPQGLDVSELWAAVAQPEVWMTLQGKVAGTSGSHQRVRPAEVMTLSVKDVRELPSSARASLRMLGLRVFNARHESKSLAATRDALLPGLMSGKIRVKDAESVVEEVV</sequence>
<gene>
    <name evidence="5" type="ORF">FNH13_15390</name>
</gene>
<dbReference type="GO" id="GO:0009307">
    <property type="term" value="P:DNA restriction-modification system"/>
    <property type="evidence" value="ECO:0007669"/>
    <property type="project" value="UniProtKB-KW"/>
</dbReference>
<dbReference type="GO" id="GO:0004519">
    <property type="term" value="F:endonuclease activity"/>
    <property type="evidence" value="ECO:0007669"/>
    <property type="project" value="UniProtKB-KW"/>
</dbReference>
<comment type="similarity">
    <text evidence="1">Belongs to the type-I restriction system S methylase family.</text>
</comment>
<dbReference type="InterPro" id="IPR044946">
    <property type="entry name" value="Restrct_endonuc_typeI_TRD_sf"/>
</dbReference>
<evidence type="ECO:0000313" key="5">
    <source>
        <dbReference type="EMBL" id="QDO89545.1"/>
    </source>
</evidence>
<dbReference type="InterPro" id="IPR000055">
    <property type="entry name" value="Restrct_endonuc_typeI_TRD"/>
</dbReference>
<evidence type="ECO:0000256" key="3">
    <source>
        <dbReference type="ARBA" id="ARBA00023125"/>
    </source>
</evidence>
<dbReference type="PANTHER" id="PTHR30408">
    <property type="entry name" value="TYPE-1 RESTRICTION ENZYME ECOKI SPECIFICITY PROTEIN"/>
    <property type="match status" value="1"/>
</dbReference>
<protein>
    <submittedName>
        <fullName evidence="5">Restriction endonuclease subunit S</fullName>
    </submittedName>
</protein>
<dbReference type="Proteomes" id="UP000315395">
    <property type="component" value="Chromosome"/>
</dbReference>
<dbReference type="SUPFAM" id="SSF116734">
    <property type="entry name" value="DNA methylase specificity domain"/>
    <property type="match status" value="1"/>
</dbReference>
<evidence type="ECO:0000259" key="4">
    <source>
        <dbReference type="Pfam" id="PF01420"/>
    </source>
</evidence>
<keyword evidence="5" id="KW-0255">Endonuclease</keyword>
<dbReference type="REBASE" id="353365">
    <property type="entry name" value="S.OspM54II"/>
</dbReference>
<accession>A0A516GDE4</accession>
<dbReference type="EMBL" id="CP041616">
    <property type="protein sequence ID" value="QDO89545.1"/>
    <property type="molecule type" value="Genomic_DNA"/>
</dbReference>
<keyword evidence="5" id="KW-0540">Nuclease</keyword>
<dbReference type="Gene3D" id="3.90.220.20">
    <property type="entry name" value="DNA methylase specificity domains"/>
    <property type="match status" value="1"/>
</dbReference>
<keyword evidence="6" id="KW-1185">Reference proteome</keyword>
<keyword evidence="5" id="KW-0378">Hydrolase</keyword>
<dbReference type="KEGG" id="orz:FNH13_15390"/>
<evidence type="ECO:0000313" key="6">
    <source>
        <dbReference type="Proteomes" id="UP000315395"/>
    </source>
</evidence>
<dbReference type="AlphaFoldDB" id="A0A516GDE4"/>
<dbReference type="Pfam" id="PF01420">
    <property type="entry name" value="Methylase_S"/>
    <property type="match status" value="1"/>
</dbReference>